<reference evidence="1 2" key="1">
    <citation type="submission" date="2017-12" db="EMBL/GenBank/DDBJ databases">
        <title>Comparative genomics of Botrytis spp.</title>
        <authorList>
            <person name="Valero-Jimenez C.A."/>
            <person name="Tapia P."/>
            <person name="Veloso J."/>
            <person name="Silva-Moreno E."/>
            <person name="Staats M."/>
            <person name="Valdes J.H."/>
            <person name="Van Kan J.A.L."/>
        </authorList>
    </citation>
    <scope>NUCLEOTIDE SEQUENCE [LARGE SCALE GENOMIC DNA]</scope>
    <source>
        <strain evidence="1 2">Bp0003</strain>
    </source>
</reference>
<proteinExistence type="predicted"/>
<evidence type="ECO:0000313" key="1">
    <source>
        <dbReference type="EMBL" id="TGO23219.1"/>
    </source>
</evidence>
<accession>A0A4Z1FJK9</accession>
<organism evidence="1 2">
    <name type="scientific">Botrytis paeoniae</name>
    <dbReference type="NCBI Taxonomy" id="278948"/>
    <lineage>
        <taxon>Eukaryota</taxon>
        <taxon>Fungi</taxon>
        <taxon>Dikarya</taxon>
        <taxon>Ascomycota</taxon>
        <taxon>Pezizomycotina</taxon>
        <taxon>Leotiomycetes</taxon>
        <taxon>Helotiales</taxon>
        <taxon>Sclerotiniaceae</taxon>
        <taxon>Botrytis</taxon>
    </lineage>
</organism>
<dbReference type="EMBL" id="PQXI01000140">
    <property type="protein sequence ID" value="TGO23219.1"/>
    <property type="molecule type" value="Genomic_DNA"/>
</dbReference>
<gene>
    <name evidence="1" type="ORF">BPAE_0140g00260</name>
</gene>
<comment type="caution">
    <text evidence="1">The sequence shown here is derived from an EMBL/GenBank/DDBJ whole genome shotgun (WGS) entry which is preliminary data.</text>
</comment>
<sequence length="111" mass="12767">MLEGSAAGQRPAADCHFLRRIQGVQGPNRSVFDPAPVDMAQTPRLETLQEEEEDLKALGRHGRRDMFHYLFSTTTETGAPSYREKYYWVVYILMRTSCQLKLMRQAVTKKS</sequence>
<dbReference type="Proteomes" id="UP000297910">
    <property type="component" value="Unassembled WGS sequence"/>
</dbReference>
<dbReference type="AlphaFoldDB" id="A0A4Z1FJK9"/>
<evidence type="ECO:0000313" key="2">
    <source>
        <dbReference type="Proteomes" id="UP000297910"/>
    </source>
</evidence>
<name>A0A4Z1FJK9_9HELO</name>
<protein>
    <submittedName>
        <fullName evidence="1">Uncharacterized protein</fullName>
    </submittedName>
</protein>
<keyword evidence="2" id="KW-1185">Reference proteome</keyword>